<reference evidence="8 9" key="1">
    <citation type="submission" date="2019-05" db="EMBL/GenBank/DDBJ databases">
        <title>The Complete Genome Sequence of the n-alkane-degrading Desulfoglaeba alkanexedens ALDC reveals multiple alkylsuccinate synthase gene clusters.</title>
        <authorList>
            <person name="Callaghan A.V."/>
            <person name="Davidova I.A."/>
            <person name="Duncan K.E."/>
            <person name="Morris B."/>
            <person name="McInerney M.J."/>
        </authorList>
    </citation>
    <scope>NUCLEOTIDE SEQUENCE [LARGE SCALE GENOMIC DNA]</scope>
    <source>
        <strain evidence="8 9">ALDC</strain>
    </source>
</reference>
<evidence type="ECO:0000256" key="2">
    <source>
        <dbReference type="ARBA" id="ARBA00022475"/>
    </source>
</evidence>
<feature type="transmembrane region" description="Helical" evidence="6">
    <location>
        <begin position="38"/>
        <end position="58"/>
    </location>
</feature>
<sequence>MPVKILILTVLFVLPLVPTFWAIQDIPRRRFQTRRRKVTWFFVVSLLPCIGALAYLAFARRRTQPMEWQ</sequence>
<keyword evidence="4 6" id="KW-1133">Transmembrane helix</keyword>
<dbReference type="AlphaFoldDB" id="A0A4P8L2S6"/>
<dbReference type="InterPro" id="IPR027379">
    <property type="entry name" value="CLS_N"/>
</dbReference>
<keyword evidence="3 6" id="KW-0812">Transmembrane</keyword>
<evidence type="ECO:0000256" key="1">
    <source>
        <dbReference type="ARBA" id="ARBA00004651"/>
    </source>
</evidence>
<evidence type="ECO:0000259" key="7">
    <source>
        <dbReference type="Pfam" id="PF13396"/>
    </source>
</evidence>
<dbReference type="OrthoDB" id="5523983at2"/>
<reference evidence="8 9" key="2">
    <citation type="submission" date="2019-05" db="EMBL/GenBank/DDBJ databases">
        <authorList>
            <person name="Suflita J.M."/>
            <person name="Marks C.R."/>
        </authorList>
    </citation>
    <scope>NUCLEOTIDE SEQUENCE [LARGE SCALE GENOMIC DNA]</scope>
    <source>
        <strain evidence="8 9">ALDC</strain>
    </source>
</reference>
<name>A0A4P8L2S6_9BACT</name>
<keyword evidence="9" id="KW-1185">Reference proteome</keyword>
<gene>
    <name evidence="8" type="ORF">FDQ92_08685</name>
</gene>
<evidence type="ECO:0000313" key="9">
    <source>
        <dbReference type="Proteomes" id="UP000298602"/>
    </source>
</evidence>
<evidence type="ECO:0000256" key="3">
    <source>
        <dbReference type="ARBA" id="ARBA00022692"/>
    </source>
</evidence>
<organism evidence="8 9">
    <name type="scientific">Desulfoglaeba alkanexedens ALDC</name>
    <dbReference type="NCBI Taxonomy" id="980445"/>
    <lineage>
        <taxon>Bacteria</taxon>
        <taxon>Pseudomonadati</taxon>
        <taxon>Thermodesulfobacteriota</taxon>
        <taxon>Syntrophobacteria</taxon>
        <taxon>Syntrophobacterales</taxon>
        <taxon>Syntrophobacteraceae</taxon>
        <taxon>Desulfoglaeba</taxon>
    </lineage>
</organism>
<evidence type="ECO:0000256" key="6">
    <source>
        <dbReference type="SAM" id="Phobius"/>
    </source>
</evidence>
<keyword evidence="5 6" id="KW-0472">Membrane</keyword>
<keyword evidence="2" id="KW-1003">Cell membrane</keyword>
<evidence type="ECO:0000256" key="4">
    <source>
        <dbReference type="ARBA" id="ARBA00022989"/>
    </source>
</evidence>
<dbReference type="GO" id="GO:0005886">
    <property type="term" value="C:plasma membrane"/>
    <property type="evidence" value="ECO:0007669"/>
    <property type="project" value="UniProtKB-SubCell"/>
</dbReference>
<comment type="subcellular location">
    <subcellularLocation>
        <location evidence="1">Cell membrane</location>
        <topology evidence="1">Multi-pass membrane protein</topology>
    </subcellularLocation>
</comment>
<evidence type="ECO:0000256" key="5">
    <source>
        <dbReference type="ARBA" id="ARBA00023136"/>
    </source>
</evidence>
<proteinExistence type="predicted"/>
<dbReference type="EMBL" id="CP040098">
    <property type="protein sequence ID" value="QCQ22227.1"/>
    <property type="molecule type" value="Genomic_DNA"/>
</dbReference>
<dbReference type="Pfam" id="PF13396">
    <property type="entry name" value="PLDc_N"/>
    <property type="match status" value="1"/>
</dbReference>
<evidence type="ECO:0000313" key="8">
    <source>
        <dbReference type="EMBL" id="QCQ22227.1"/>
    </source>
</evidence>
<feature type="domain" description="Cardiolipin synthase N-terminal" evidence="7">
    <location>
        <begin position="19"/>
        <end position="60"/>
    </location>
</feature>
<dbReference type="RefSeq" id="WP_137424222.1">
    <property type="nucleotide sequence ID" value="NZ_CP040098.1"/>
</dbReference>
<accession>A0A4P8L2S6</accession>
<dbReference type="KEGG" id="dax:FDQ92_08685"/>
<dbReference type="Proteomes" id="UP000298602">
    <property type="component" value="Chromosome"/>
</dbReference>
<protein>
    <recommendedName>
        <fullName evidence="7">Cardiolipin synthase N-terminal domain-containing protein</fullName>
    </recommendedName>
</protein>